<organism evidence="1 2">
    <name type="scientific">Piscirickettsia salmonis</name>
    <dbReference type="NCBI Taxonomy" id="1238"/>
    <lineage>
        <taxon>Bacteria</taxon>
        <taxon>Pseudomonadati</taxon>
        <taxon>Pseudomonadota</taxon>
        <taxon>Gammaproteobacteria</taxon>
        <taxon>Thiotrichales</taxon>
        <taxon>Piscirickettsiaceae</taxon>
        <taxon>Piscirickettsia</taxon>
    </lineage>
</organism>
<gene>
    <name evidence="1" type="ORF">Psal009_03764</name>
</gene>
<evidence type="ECO:0000313" key="1">
    <source>
        <dbReference type="EMBL" id="QGO07805.1"/>
    </source>
</evidence>
<dbReference type="RefSeq" id="WP_036794070.1">
    <property type="nucleotide sequence ID" value="NZ_CP013780.1"/>
</dbReference>
<dbReference type="GeneID" id="66742645"/>
<reference evidence="1 2" key="1">
    <citation type="submission" date="2019-04" db="EMBL/GenBank/DDBJ databases">
        <title>Complete genome sequencing of Piscirickettsia salmonis strain Psal-009.</title>
        <authorList>
            <person name="Schober I."/>
            <person name="Bunk B."/>
            <person name="Sproer C."/>
            <person name="Carril G.P."/>
            <person name="Riedel T."/>
            <person name="Flores-Herrera P.A."/>
            <person name="Nourdin-Galindo G."/>
            <person name="Marshall S.H."/>
            <person name="Overmann J."/>
        </authorList>
    </citation>
    <scope>NUCLEOTIDE SEQUENCE [LARGE SCALE GENOMIC DNA]</scope>
    <source>
        <strain evidence="1 2">Psal-009</strain>
        <plasmid evidence="1 2">unnamed3</plasmid>
    </source>
</reference>
<sequence>MNEHRHELMKKATSEFNEIFGSIQKSVIDVAETIDKQSEQVFYFTGFMNMLINELIDYELKITEQYSGSLHSVILNQLDKKLQERLKHVLSKKH</sequence>
<name>A0A9Q6LQA1_PISSA</name>
<dbReference type="AlphaFoldDB" id="A0A9Q6LQA1"/>
<keyword evidence="1" id="KW-0614">Plasmid</keyword>
<keyword evidence="2" id="KW-1185">Reference proteome</keyword>
<dbReference type="Proteomes" id="UP000422232">
    <property type="component" value="Plasmid unnamed3"/>
</dbReference>
<accession>A0A9Q6LQA1</accession>
<protein>
    <submittedName>
        <fullName evidence="1">Uncharacterized protein</fullName>
    </submittedName>
</protein>
<geneLocation type="plasmid" evidence="1 2">
    <name>unnamed3</name>
</geneLocation>
<dbReference type="EMBL" id="CP038911">
    <property type="protein sequence ID" value="QGO07805.1"/>
    <property type="molecule type" value="Genomic_DNA"/>
</dbReference>
<proteinExistence type="predicted"/>
<evidence type="ECO:0000313" key="2">
    <source>
        <dbReference type="Proteomes" id="UP000422232"/>
    </source>
</evidence>